<accession>A0A6J4TUK6</accession>
<dbReference type="AlphaFoldDB" id="A0A6J4TUK6"/>
<reference evidence="2" key="1">
    <citation type="submission" date="2020-02" db="EMBL/GenBank/DDBJ databases">
        <authorList>
            <person name="Meier V. D."/>
        </authorList>
    </citation>
    <scope>NUCLEOTIDE SEQUENCE</scope>
    <source>
        <strain evidence="2">AVDCRST_MAG73</strain>
    </source>
</reference>
<evidence type="ECO:0000313" key="2">
    <source>
        <dbReference type="EMBL" id="CAA9531377.1"/>
    </source>
</evidence>
<feature type="region of interest" description="Disordered" evidence="1">
    <location>
        <begin position="1"/>
        <end position="37"/>
    </location>
</feature>
<sequence length="52" mass="5529">MSGGVAVHRAAGRRPPCPVRREAIRPGWPGPEPVVARRSTGPAIYTAAARRL</sequence>
<proteinExistence type="predicted"/>
<organism evidence="2">
    <name type="scientific">uncultured Thermomicrobiales bacterium</name>
    <dbReference type="NCBI Taxonomy" id="1645740"/>
    <lineage>
        <taxon>Bacteria</taxon>
        <taxon>Pseudomonadati</taxon>
        <taxon>Thermomicrobiota</taxon>
        <taxon>Thermomicrobia</taxon>
        <taxon>Thermomicrobiales</taxon>
        <taxon>environmental samples</taxon>
    </lineage>
</organism>
<evidence type="ECO:0000256" key="1">
    <source>
        <dbReference type="SAM" id="MobiDB-lite"/>
    </source>
</evidence>
<protein>
    <submittedName>
        <fullName evidence="2">Uncharacterized protein</fullName>
    </submittedName>
</protein>
<name>A0A6J4TUK6_9BACT</name>
<dbReference type="EMBL" id="CADCWE010000058">
    <property type="protein sequence ID" value="CAA9531377.1"/>
    <property type="molecule type" value="Genomic_DNA"/>
</dbReference>
<gene>
    <name evidence="2" type="ORF">AVDCRST_MAG73-983</name>
</gene>